<accession>A0ACB9BV67</accession>
<keyword evidence="2" id="KW-1185">Reference proteome</keyword>
<proteinExistence type="predicted"/>
<organism evidence="1 2">
    <name type="scientific">Smallanthus sonchifolius</name>
    <dbReference type="NCBI Taxonomy" id="185202"/>
    <lineage>
        <taxon>Eukaryota</taxon>
        <taxon>Viridiplantae</taxon>
        <taxon>Streptophyta</taxon>
        <taxon>Embryophyta</taxon>
        <taxon>Tracheophyta</taxon>
        <taxon>Spermatophyta</taxon>
        <taxon>Magnoliopsida</taxon>
        <taxon>eudicotyledons</taxon>
        <taxon>Gunneridae</taxon>
        <taxon>Pentapetalae</taxon>
        <taxon>asterids</taxon>
        <taxon>campanulids</taxon>
        <taxon>Asterales</taxon>
        <taxon>Asteraceae</taxon>
        <taxon>Asteroideae</taxon>
        <taxon>Heliantheae alliance</taxon>
        <taxon>Millerieae</taxon>
        <taxon>Smallanthus</taxon>
    </lineage>
</organism>
<evidence type="ECO:0000313" key="2">
    <source>
        <dbReference type="Proteomes" id="UP001056120"/>
    </source>
</evidence>
<comment type="caution">
    <text evidence="1">The sequence shown here is derived from an EMBL/GenBank/DDBJ whole genome shotgun (WGS) entry which is preliminary data.</text>
</comment>
<protein>
    <submittedName>
        <fullName evidence="1">Uncharacterized protein</fullName>
    </submittedName>
</protein>
<dbReference type="Proteomes" id="UP001056120">
    <property type="component" value="Linkage Group LG22"/>
</dbReference>
<reference evidence="1 2" key="2">
    <citation type="journal article" date="2022" name="Mol. Ecol. Resour.">
        <title>The genomes of chicory, endive, great burdock and yacon provide insights into Asteraceae paleo-polyploidization history and plant inulin production.</title>
        <authorList>
            <person name="Fan W."/>
            <person name="Wang S."/>
            <person name="Wang H."/>
            <person name="Wang A."/>
            <person name="Jiang F."/>
            <person name="Liu H."/>
            <person name="Zhao H."/>
            <person name="Xu D."/>
            <person name="Zhang Y."/>
        </authorList>
    </citation>
    <scope>NUCLEOTIDE SEQUENCE [LARGE SCALE GENOMIC DNA]</scope>
    <source>
        <strain evidence="2">cv. Yunnan</strain>
        <tissue evidence="1">Leaves</tissue>
    </source>
</reference>
<gene>
    <name evidence="1" type="ORF">L1987_65696</name>
</gene>
<dbReference type="EMBL" id="CM042039">
    <property type="protein sequence ID" value="KAI3725900.1"/>
    <property type="molecule type" value="Genomic_DNA"/>
</dbReference>
<sequence>MLHWVEGSNYPGSNIEAVDEDYDDAGSRSNGSAVSPNLSAKSPASQDLAPTSLLERIKVMVMFDMI</sequence>
<evidence type="ECO:0000313" key="1">
    <source>
        <dbReference type="EMBL" id="KAI3725900.1"/>
    </source>
</evidence>
<name>A0ACB9BV67_9ASTR</name>
<reference evidence="2" key="1">
    <citation type="journal article" date="2022" name="Mol. Ecol. Resour.">
        <title>The genomes of chicory, endive, great burdock and yacon provide insights into Asteraceae palaeo-polyploidization history and plant inulin production.</title>
        <authorList>
            <person name="Fan W."/>
            <person name="Wang S."/>
            <person name="Wang H."/>
            <person name="Wang A."/>
            <person name="Jiang F."/>
            <person name="Liu H."/>
            <person name="Zhao H."/>
            <person name="Xu D."/>
            <person name="Zhang Y."/>
        </authorList>
    </citation>
    <scope>NUCLEOTIDE SEQUENCE [LARGE SCALE GENOMIC DNA]</scope>
    <source>
        <strain evidence="2">cv. Yunnan</strain>
    </source>
</reference>